<dbReference type="EC" id="3.6.1.7" evidence="2 4"/>
<name>A0A7V0T4X6_UNCW3</name>
<evidence type="ECO:0000256" key="2">
    <source>
        <dbReference type="ARBA" id="ARBA00012150"/>
    </source>
</evidence>
<proteinExistence type="inferred from homology"/>
<keyword evidence="4 7" id="KW-0378">Hydrolase</keyword>
<feature type="active site" evidence="4">
    <location>
        <position position="24"/>
    </location>
</feature>
<evidence type="ECO:0000259" key="6">
    <source>
        <dbReference type="PROSITE" id="PS51160"/>
    </source>
</evidence>
<evidence type="ECO:0000313" key="7">
    <source>
        <dbReference type="EMBL" id="HDQ98881.1"/>
    </source>
</evidence>
<dbReference type="InterPro" id="IPR036046">
    <property type="entry name" value="Acylphosphatase-like_dom_sf"/>
</dbReference>
<dbReference type="Proteomes" id="UP000885672">
    <property type="component" value="Unassembled WGS sequence"/>
</dbReference>
<dbReference type="Pfam" id="PF00708">
    <property type="entry name" value="Acylphosphatase"/>
    <property type="match status" value="1"/>
</dbReference>
<reference evidence="7" key="1">
    <citation type="journal article" date="2020" name="mSystems">
        <title>Genome- and Community-Level Interaction Insights into Carbon Utilization and Element Cycling Functions of Hydrothermarchaeota in Hydrothermal Sediment.</title>
        <authorList>
            <person name="Zhou Z."/>
            <person name="Liu Y."/>
            <person name="Xu W."/>
            <person name="Pan J."/>
            <person name="Luo Z.H."/>
            <person name="Li M."/>
        </authorList>
    </citation>
    <scope>NUCLEOTIDE SEQUENCE [LARGE SCALE GENOMIC DNA]</scope>
    <source>
        <strain evidence="7">SpSt-1182</strain>
    </source>
</reference>
<dbReference type="PROSITE" id="PS51160">
    <property type="entry name" value="ACYLPHOSPHATASE_3"/>
    <property type="match status" value="1"/>
</dbReference>
<dbReference type="InterPro" id="IPR020456">
    <property type="entry name" value="Acylphosphatase"/>
</dbReference>
<dbReference type="PRINTS" id="PR00112">
    <property type="entry name" value="ACYLPHPHTASE"/>
</dbReference>
<comment type="similarity">
    <text evidence="1 5">Belongs to the acylphosphatase family.</text>
</comment>
<accession>A0A7V0T4X6</accession>
<gene>
    <name evidence="7" type="ORF">ENN51_01140</name>
</gene>
<dbReference type="AlphaFoldDB" id="A0A7V0T4X6"/>
<feature type="active site" evidence="4">
    <location>
        <position position="42"/>
    </location>
</feature>
<dbReference type="EMBL" id="DSBX01000041">
    <property type="protein sequence ID" value="HDQ98881.1"/>
    <property type="molecule type" value="Genomic_DNA"/>
</dbReference>
<dbReference type="Gene3D" id="3.30.70.100">
    <property type="match status" value="1"/>
</dbReference>
<sequence length="96" mass="10532">MASDPTRQRLHALVLGRVQRVCYRSFVLDEARQLGLSGSVRNLPDGRVEVIAEGPQPALRSLVARLRTGPRDALVAAVGEDWQEPTGTHTGFRIES</sequence>
<evidence type="ECO:0000256" key="1">
    <source>
        <dbReference type="ARBA" id="ARBA00005614"/>
    </source>
</evidence>
<evidence type="ECO:0000256" key="4">
    <source>
        <dbReference type="PROSITE-ProRule" id="PRU00520"/>
    </source>
</evidence>
<comment type="catalytic activity">
    <reaction evidence="3 4">
        <text>an acyl phosphate + H2O = a carboxylate + phosphate + H(+)</text>
        <dbReference type="Rhea" id="RHEA:14965"/>
        <dbReference type="ChEBI" id="CHEBI:15377"/>
        <dbReference type="ChEBI" id="CHEBI:15378"/>
        <dbReference type="ChEBI" id="CHEBI:29067"/>
        <dbReference type="ChEBI" id="CHEBI:43474"/>
        <dbReference type="ChEBI" id="CHEBI:59918"/>
        <dbReference type="EC" id="3.6.1.7"/>
    </reaction>
</comment>
<protein>
    <recommendedName>
        <fullName evidence="2 4">acylphosphatase</fullName>
        <ecNumber evidence="2 4">3.6.1.7</ecNumber>
    </recommendedName>
</protein>
<dbReference type="PANTHER" id="PTHR47268:SF4">
    <property type="entry name" value="ACYLPHOSPHATASE"/>
    <property type="match status" value="1"/>
</dbReference>
<evidence type="ECO:0000256" key="5">
    <source>
        <dbReference type="RuleBase" id="RU004168"/>
    </source>
</evidence>
<dbReference type="InterPro" id="IPR001792">
    <property type="entry name" value="Acylphosphatase-like_dom"/>
</dbReference>
<evidence type="ECO:0000256" key="3">
    <source>
        <dbReference type="ARBA" id="ARBA00047645"/>
    </source>
</evidence>
<dbReference type="SUPFAM" id="SSF54975">
    <property type="entry name" value="Acylphosphatase/BLUF domain-like"/>
    <property type="match status" value="1"/>
</dbReference>
<dbReference type="PANTHER" id="PTHR47268">
    <property type="entry name" value="ACYLPHOSPHATASE"/>
    <property type="match status" value="1"/>
</dbReference>
<comment type="caution">
    <text evidence="7">The sequence shown here is derived from an EMBL/GenBank/DDBJ whole genome shotgun (WGS) entry which is preliminary data.</text>
</comment>
<dbReference type="GO" id="GO:0003998">
    <property type="term" value="F:acylphosphatase activity"/>
    <property type="evidence" value="ECO:0007669"/>
    <property type="project" value="UniProtKB-EC"/>
</dbReference>
<organism evidence="7">
    <name type="scientific">candidate division WOR-3 bacterium</name>
    <dbReference type="NCBI Taxonomy" id="2052148"/>
    <lineage>
        <taxon>Bacteria</taxon>
        <taxon>Bacteria division WOR-3</taxon>
    </lineage>
</organism>
<feature type="domain" description="Acylphosphatase-like" evidence="6">
    <location>
        <begin position="9"/>
        <end position="96"/>
    </location>
</feature>